<comment type="caution">
    <text evidence="2">The sequence shown here is derived from an EMBL/GenBank/DDBJ whole genome shotgun (WGS) entry which is preliminary data.</text>
</comment>
<proteinExistence type="predicted"/>
<feature type="region of interest" description="Disordered" evidence="1">
    <location>
        <begin position="99"/>
        <end position="127"/>
    </location>
</feature>
<dbReference type="AlphaFoldDB" id="A0A087DQD0"/>
<accession>A0A087DQD0</accession>
<evidence type="ECO:0000313" key="3">
    <source>
        <dbReference type="Proteomes" id="UP000029091"/>
    </source>
</evidence>
<dbReference type="Proteomes" id="UP000029091">
    <property type="component" value="Unassembled WGS sequence"/>
</dbReference>
<gene>
    <name evidence="2" type="ORF">BSTER_6006</name>
</gene>
<reference evidence="2 3" key="1">
    <citation type="submission" date="2014-03" db="EMBL/GenBank/DDBJ databases">
        <title>Genomics of Bifidobacteria.</title>
        <authorList>
            <person name="Ventura M."/>
            <person name="Milani C."/>
            <person name="Lugli G.A."/>
        </authorList>
    </citation>
    <scope>NUCLEOTIDE SEQUENCE [LARGE SCALE GENOMIC DNA]</scope>
    <source>
        <strain evidence="3">JCM 15918</strain>
    </source>
</reference>
<evidence type="ECO:0000256" key="1">
    <source>
        <dbReference type="SAM" id="MobiDB-lite"/>
    </source>
</evidence>
<organism evidence="2 3">
    <name type="scientific">Bifidobacterium adolescentis JCM 15918</name>
    <dbReference type="NCBI Taxonomy" id="1437612"/>
    <lineage>
        <taxon>Bacteria</taxon>
        <taxon>Bacillati</taxon>
        <taxon>Actinomycetota</taxon>
        <taxon>Actinomycetes</taxon>
        <taxon>Bifidobacteriales</taxon>
        <taxon>Bifidobacteriaceae</taxon>
        <taxon>Bifidobacterium</taxon>
    </lineage>
</organism>
<dbReference type="AntiFam" id="ANF00041">
    <property type="entry name" value="Antisense to RNaseP"/>
</dbReference>
<sequence length="127" mass="13527">MESETSYTPGSVVPTARMAIHLDLALPSGSSSLPEGFGRAVLERLLLGLAPDEACHAANCHQRPGGLLHRRFTLTHRPKPVRRSILCCAISQVALGGRYPPSCSMEPGSSSTDKIGRGHQEVSNAQL</sequence>
<evidence type="ECO:0000313" key="2">
    <source>
        <dbReference type="EMBL" id="KFI97730.1"/>
    </source>
</evidence>
<dbReference type="EMBL" id="JGZQ01000005">
    <property type="protein sequence ID" value="KFI97730.1"/>
    <property type="molecule type" value="Genomic_DNA"/>
</dbReference>
<name>A0A087DQD0_BIFAD</name>
<protein>
    <submittedName>
        <fullName evidence="2">Uncharacterized protein</fullName>
    </submittedName>
</protein>